<name>A0A699WNW3_TANCI</name>
<sequence>LAIGESKRARLSKQAKSAHRTCRNALRICAPGDSVVMSALVLTCPMYTLKQCCSGEGPWHSHAATRYRNLSSDELYSQGSAAASSERRPRDVIDSRRRGDRTG</sequence>
<protein>
    <submittedName>
        <fullName evidence="2">Uncharacterized protein</fullName>
    </submittedName>
</protein>
<accession>A0A699WNW3</accession>
<proteinExistence type="predicted"/>
<evidence type="ECO:0000313" key="2">
    <source>
        <dbReference type="EMBL" id="GFD47428.1"/>
    </source>
</evidence>
<organism evidence="2">
    <name type="scientific">Tanacetum cinerariifolium</name>
    <name type="common">Dalmatian daisy</name>
    <name type="synonym">Chrysanthemum cinerariifolium</name>
    <dbReference type="NCBI Taxonomy" id="118510"/>
    <lineage>
        <taxon>Eukaryota</taxon>
        <taxon>Viridiplantae</taxon>
        <taxon>Streptophyta</taxon>
        <taxon>Embryophyta</taxon>
        <taxon>Tracheophyta</taxon>
        <taxon>Spermatophyta</taxon>
        <taxon>Magnoliopsida</taxon>
        <taxon>eudicotyledons</taxon>
        <taxon>Gunneridae</taxon>
        <taxon>Pentapetalae</taxon>
        <taxon>asterids</taxon>
        <taxon>campanulids</taxon>
        <taxon>Asterales</taxon>
        <taxon>Asteraceae</taxon>
        <taxon>Asteroideae</taxon>
        <taxon>Anthemideae</taxon>
        <taxon>Anthemidinae</taxon>
        <taxon>Tanacetum</taxon>
    </lineage>
</organism>
<gene>
    <name evidence="2" type="ORF">Tci_919397</name>
</gene>
<dbReference type="AlphaFoldDB" id="A0A699WNW3"/>
<comment type="caution">
    <text evidence="2">The sequence shown here is derived from an EMBL/GenBank/DDBJ whole genome shotgun (WGS) entry which is preliminary data.</text>
</comment>
<feature type="compositionally biased region" description="Basic and acidic residues" evidence="1">
    <location>
        <begin position="85"/>
        <end position="103"/>
    </location>
</feature>
<feature type="non-terminal residue" evidence="2">
    <location>
        <position position="1"/>
    </location>
</feature>
<dbReference type="EMBL" id="BKCJ011698981">
    <property type="protein sequence ID" value="GFD47428.1"/>
    <property type="molecule type" value="Genomic_DNA"/>
</dbReference>
<feature type="region of interest" description="Disordered" evidence="1">
    <location>
        <begin position="78"/>
        <end position="103"/>
    </location>
</feature>
<evidence type="ECO:0000256" key="1">
    <source>
        <dbReference type="SAM" id="MobiDB-lite"/>
    </source>
</evidence>
<reference evidence="2" key="1">
    <citation type="journal article" date="2019" name="Sci. Rep.">
        <title>Draft genome of Tanacetum cinerariifolium, the natural source of mosquito coil.</title>
        <authorList>
            <person name="Yamashiro T."/>
            <person name="Shiraishi A."/>
            <person name="Satake H."/>
            <person name="Nakayama K."/>
        </authorList>
    </citation>
    <scope>NUCLEOTIDE SEQUENCE</scope>
</reference>